<dbReference type="GO" id="GO:0005829">
    <property type="term" value="C:cytosol"/>
    <property type="evidence" value="ECO:0007669"/>
    <property type="project" value="TreeGrafter"/>
</dbReference>
<dbReference type="AlphaFoldDB" id="A5Z609"/>
<dbReference type="EMBL" id="AAVL02000032">
    <property type="protein sequence ID" value="EDM51576.1"/>
    <property type="molecule type" value="Genomic_DNA"/>
</dbReference>
<dbReference type="InterPro" id="IPR036412">
    <property type="entry name" value="HAD-like_sf"/>
</dbReference>
<dbReference type="PANTHER" id="PTHR43434:SF1">
    <property type="entry name" value="PHOSPHOGLYCOLATE PHOSPHATASE"/>
    <property type="match status" value="1"/>
</dbReference>
<protein>
    <submittedName>
        <fullName evidence="1">HAD hydrolase, family IA, variant 1</fullName>
    </submittedName>
</protein>
<dbReference type="InterPro" id="IPR023198">
    <property type="entry name" value="PGP-like_dom2"/>
</dbReference>
<dbReference type="PANTHER" id="PTHR43434">
    <property type="entry name" value="PHOSPHOGLYCOLATE PHOSPHATASE"/>
    <property type="match status" value="1"/>
</dbReference>
<dbReference type="Pfam" id="PF13419">
    <property type="entry name" value="HAD_2"/>
    <property type="match status" value="1"/>
</dbReference>
<organism evidence="1 2">
    <name type="scientific">Eubacterium ventriosum ATCC 27560</name>
    <dbReference type="NCBI Taxonomy" id="411463"/>
    <lineage>
        <taxon>Bacteria</taxon>
        <taxon>Bacillati</taxon>
        <taxon>Bacillota</taxon>
        <taxon>Clostridia</taxon>
        <taxon>Eubacteriales</taxon>
        <taxon>Eubacteriaceae</taxon>
        <taxon>Eubacterium</taxon>
    </lineage>
</organism>
<dbReference type="Gene3D" id="1.10.150.240">
    <property type="entry name" value="Putative phosphatase, domain 2"/>
    <property type="match status" value="1"/>
</dbReference>
<comment type="caution">
    <text evidence="1">The sequence shown here is derived from an EMBL/GenBank/DDBJ whole genome shotgun (WGS) entry which is preliminary data.</text>
</comment>
<reference evidence="1 2" key="1">
    <citation type="submission" date="2007-03" db="EMBL/GenBank/DDBJ databases">
        <authorList>
            <person name="Fulton L."/>
            <person name="Clifton S."/>
            <person name="Fulton B."/>
            <person name="Xu J."/>
            <person name="Minx P."/>
            <person name="Pepin K.H."/>
            <person name="Johnson M."/>
            <person name="Thiruvilangam P."/>
            <person name="Bhonagiri V."/>
            <person name="Nash W.E."/>
            <person name="Mardis E.R."/>
            <person name="Wilson R.K."/>
        </authorList>
    </citation>
    <scope>NUCLEOTIDE SEQUENCE [LARGE SCALE GENOMIC DNA]</scope>
    <source>
        <strain evidence="1 2">ATCC 27560</strain>
    </source>
</reference>
<proteinExistence type="predicted"/>
<dbReference type="SFLD" id="SFLDS00003">
    <property type="entry name" value="Haloacid_Dehalogenase"/>
    <property type="match status" value="1"/>
</dbReference>
<reference evidence="1 2" key="2">
    <citation type="submission" date="2007-04" db="EMBL/GenBank/DDBJ databases">
        <title>Draft genome sequence of Eubacterium ventriosum (ATCC 27560).</title>
        <authorList>
            <person name="Sudarsanam P."/>
            <person name="Ley R."/>
            <person name="Guruge J."/>
            <person name="Turnbaugh P.J."/>
            <person name="Mahowald M."/>
            <person name="Liep D."/>
            <person name="Gordon J."/>
        </authorList>
    </citation>
    <scope>NUCLEOTIDE SEQUENCE [LARGE SCALE GENOMIC DNA]</scope>
    <source>
        <strain evidence="1 2">ATCC 27560</strain>
    </source>
</reference>
<dbReference type="InterPro" id="IPR050155">
    <property type="entry name" value="HAD-like_hydrolase_sf"/>
</dbReference>
<dbReference type="NCBIfam" id="TIGR01549">
    <property type="entry name" value="HAD-SF-IA-v1"/>
    <property type="match status" value="1"/>
</dbReference>
<dbReference type="STRING" id="411463.EUBVEN_01141"/>
<dbReference type="HOGENOM" id="CLU_045011_19_1_9"/>
<evidence type="ECO:0000313" key="1">
    <source>
        <dbReference type="EMBL" id="EDM51576.1"/>
    </source>
</evidence>
<dbReference type="InterPro" id="IPR023214">
    <property type="entry name" value="HAD_sf"/>
</dbReference>
<gene>
    <name evidence="1" type="ORF">EUBVEN_01141</name>
</gene>
<dbReference type="Proteomes" id="UP000006000">
    <property type="component" value="Unassembled WGS sequence"/>
</dbReference>
<evidence type="ECO:0000313" key="2">
    <source>
        <dbReference type="Proteomes" id="UP000006000"/>
    </source>
</evidence>
<dbReference type="InterPro" id="IPR006439">
    <property type="entry name" value="HAD-SF_hydro_IA"/>
</dbReference>
<dbReference type="Gene3D" id="3.40.50.1000">
    <property type="entry name" value="HAD superfamily/HAD-like"/>
    <property type="match status" value="1"/>
</dbReference>
<dbReference type="InterPro" id="IPR041492">
    <property type="entry name" value="HAD_2"/>
</dbReference>
<name>A5Z609_9FIRM</name>
<dbReference type="GO" id="GO:0008967">
    <property type="term" value="F:phosphoglycolate phosphatase activity"/>
    <property type="evidence" value="ECO:0007669"/>
    <property type="project" value="TreeGrafter"/>
</dbReference>
<keyword evidence="1" id="KW-0378">Hydrolase</keyword>
<dbReference type="PRINTS" id="PR00413">
    <property type="entry name" value="HADHALOGNASE"/>
</dbReference>
<dbReference type="eggNOG" id="COG0546">
    <property type="taxonomic scope" value="Bacteria"/>
</dbReference>
<sequence>MFSKEMVEMKKYSTVVFDLDGTLLNTLEDLADAVNYVLRKFGWEEHTIDRVRMDVGNGIKKLVERSVPDGLNNPKFEEAYETFMEYYQAHCQIKTDAYPGILDLLKSLKDKGYKMAIVSNKAQCAVSELNEIYFKKYIDVAIGENEAGGIGKKPAPDEVNLALEQLDSTKAESIYVGDSDVDKATADNSQLDCVLCQWGFRDLELLESLKPKSIIAKPEELIEVLEG</sequence>
<accession>A5Z609</accession>
<dbReference type="SUPFAM" id="SSF56784">
    <property type="entry name" value="HAD-like"/>
    <property type="match status" value="1"/>
</dbReference>
<dbReference type="GO" id="GO:0006281">
    <property type="term" value="P:DNA repair"/>
    <property type="evidence" value="ECO:0007669"/>
    <property type="project" value="TreeGrafter"/>
</dbReference>
<dbReference type="SFLD" id="SFLDG01129">
    <property type="entry name" value="C1.5:_HAD__Beta-PGM__Phosphata"/>
    <property type="match status" value="1"/>
</dbReference>